<dbReference type="GO" id="GO:0006508">
    <property type="term" value="P:proteolysis"/>
    <property type="evidence" value="ECO:0007669"/>
    <property type="project" value="UniProtKB-KW"/>
</dbReference>
<keyword evidence="1" id="KW-0645">Protease</keyword>
<name>A0A286X8H9_CAVPO</name>
<dbReference type="InterPro" id="IPR001254">
    <property type="entry name" value="Trypsin_dom"/>
</dbReference>
<evidence type="ECO:0000256" key="6">
    <source>
        <dbReference type="SAM" id="SignalP"/>
    </source>
</evidence>
<dbReference type="CDD" id="cd00190">
    <property type="entry name" value="Tryp_SPc"/>
    <property type="match status" value="1"/>
</dbReference>
<dbReference type="SMART" id="SM00020">
    <property type="entry name" value="Tryp_SPc"/>
    <property type="match status" value="1"/>
</dbReference>
<evidence type="ECO:0000313" key="8">
    <source>
        <dbReference type="Ensembl" id="ENSCPOP00000021718.1"/>
    </source>
</evidence>
<keyword evidence="3" id="KW-0378">Hydrolase</keyword>
<dbReference type="FunCoup" id="A0A286X8H9">
    <property type="interactions" value="49"/>
</dbReference>
<dbReference type="PANTHER" id="PTHR24252">
    <property type="entry name" value="ACROSIN-RELATED"/>
    <property type="match status" value="1"/>
</dbReference>
<feature type="signal peptide" evidence="6">
    <location>
        <begin position="1"/>
        <end position="17"/>
    </location>
</feature>
<evidence type="ECO:0000256" key="5">
    <source>
        <dbReference type="ARBA" id="ARBA00023157"/>
    </source>
</evidence>
<evidence type="ECO:0000256" key="3">
    <source>
        <dbReference type="ARBA" id="ARBA00022801"/>
    </source>
</evidence>
<keyword evidence="2 6" id="KW-0732">Signal</keyword>
<dbReference type="InParanoid" id="A0A286X8H9"/>
<reference evidence="8" key="3">
    <citation type="submission" date="2025-09" db="UniProtKB">
        <authorList>
            <consortium name="Ensembl"/>
        </authorList>
    </citation>
    <scope>IDENTIFICATION</scope>
    <source>
        <strain evidence="8">2N</strain>
    </source>
</reference>
<dbReference type="InterPro" id="IPR043504">
    <property type="entry name" value="Peptidase_S1_PA_chymotrypsin"/>
</dbReference>
<dbReference type="SUPFAM" id="SSF50494">
    <property type="entry name" value="Trypsin-like serine proteases"/>
    <property type="match status" value="1"/>
</dbReference>
<organism evidence="8 9">
    <name type="scientific">Cavia porcellus</name>
    <name type="common">Guinea pig</name>
    <dbReference type="NCBI Taxonomy" id="10141"/>
    <lineage>
        <taxon>Eukaryota</taxon>
        <taxon>Metazoa</taxon>
        <taxon>Chordata</taxon>
        <taxon>Craniata</taxon>
        <taxon>Vertebrata</taxon>
        <taxon>Euteleostomi</taxon>
        <taxon>Mammalia</taxon>
        <taxon>Eutheria</taxon>
        <taxon>Euarchontoglires</taxon>
        <taxon>Glires</taxon>
        <taxon>Rodentia</taxon>
        <taxon>Hystricomorpha</taxon>
        <taxon>Caviidae</taxon>
        <taxon>Cavia</taxon>
    </lineage>
</organism>
<evidence type="ECO:0000256" key="2">
    <source>
        <dbReference type="ARBA" id="ARBA00022729"/>
    </source>
</evidence>
<dbReference type="PROSITE" id="PS00134">
    <property type="entry name" value="TRYPSIN_HIS"/>
    <property type="match status" value="1"/>
</dbReference>
<gene>
    <name evidence="8" type="primary">LOC100726238</name>
</gene>
<dbReference type="Gene3D" id="2.40.10.10">
    <property type="entry name" value="Trypsin-like serine proteases"/>
    <property type="match status" value="2"/>
</dbReference>
<evidence type="ECO:0000259" key="7">
    <source>
        <dbReference type="PROSITE" id="PS50240"/>
    </source>
</evidence>
<dbReference type="FunFam" id="2.40.10.10:FF:000024">
    <property type="entry name" value="Serine protease 53"/>
    <property type="match status" value="1"/>
</dbReference>
<dbReference type="Bgee" id="ENSCPOG00000033354">
    <property type="expression patterns" value="Expressed in uterine cervix and 5 other cell types or tissues"/>
</dbReference>
<sequence length="277" mass="31060">MLSLLFVTLCLVGGSASKPQAPVIKKELVDIVGGHNAASGKWPWQVSLKVYNYQWAFWEHKCGGSLIHPQWVLTAAHCIDNRNTDPSTYRILAGEIYLYGDQKLLSVNKIIIHPDFVNAYLGADVALLQLVKPVNSSTNVKPIKLTFLNHEVTQKDECWVTGWGQMNFYGLLLPPFRLQEMKVKVVESSVCEEIFQNIRYPYNEERIILGDMLCAGSEGHDFCQVDDGGPLVCNVSDSWTLVGVVSFGRACGWHITGVFARVQSYVPWIQKRIQNSS</sequence>
<keyword evidence="4" id="KW-0720">Serine protease</keyword>
<evidence type="ECO:0000256" key="1">
    <source>
        <dbReference type="ARBA" id="ARBA00022670"/>
    </source>
</evidence>
<dbReference type="OMA" id="ADEICWW"/>
<dbReference type="GO" id="GO:0004252">
    <property type="term" value="F:serine-type endopeptidase activity"/>
    <property type="evidence" value="ECO:0007669"/>
    <property type="project" value="InterPro"/>
</dbReference>
<dbReference type="PROSITE" id="PS50240">
    <property type="entry name" value="TRYPSIN_DOM"/>
    <property type="match status" value="1"/>
</dbReference>
<evidence type="ECO:0000313" key="9">
    <source>
        <dbReference type="Proteomes" id="UP000005447"/>
    </source>
</evidence>
<feature type="domain" description="Peptidase S1" evidence="7">
    <location>
        <begin position="31"/>
        <end position="274"/>
    </location>
</feature>
<dbReference type="GeneTree" id="ENSGT00940000163159"/>
<proteinExistence type="predicted"/>
<accession>A0A286X8H9</accession>
<reference evidence="8" key="2">
    <citation type="submission" date="2025-08" db="UniProtKB">
        <authorList>
            <consortium name="Ensembl"/>
        </authorList>
    </citation>
    <scope>IDENTIFICATION</scope>
    <source>
        <strain evidence="8">2N</strain>
    </source>
</reference>
<dbReference type="AlphaFoldDB" id="A0A286X8H9"/>
<keyword evidence="5" id="KW-1015">Disulfide bond</keyword>
<feature type="chain" id="PRO_5013352748" description="Peptidase S1 domain-containing protein" evidence="6">
    <location>
        <begin position="18"/>
        <end position="277"/>
    </location>
</feature>
<dbReference type="Proteomes" id="UP000005447">
    <property type="component" value="Unassembled WGS sequence"/>
</dbReference>
<dbReference type="EMBL" id="AAKN02007390">
    <property type="status" value="NOT_ANNOTATED_CDS"/>
    <property type="molecule type" value="Genomic_DNA"/>
</dbReference>
<keyword evidence="9" id="KW-1185">Reference proteome</keyword>
<dbReference type="PRINTS" id="PR00722">
    <property type="entry name" value="CHYMOTRYPSIN"/>
</dbReference>
<dbReference type="Pfam" id="PF00089">
    <property type="entry name" value="Trypsin"/>
    <property type="match status" value="1"/>
</dbReference>
<evidence type="ECO:0000256" key="4">
    <source>
        <dbReference type="ARBA" id="ARBA00022825"/>
    </source>
</evidence>
<dbReference type="VEuPathDB" id="HostDB:ENSCPOG00000033354"/>
<dbReference type="Ensembl" id="ENSCPOT00000046446.1">
    <property type="protein sequence ID" value="ENSCPOP00000021718.1"/>
    <property type="gene ID" value="ENSCPOG00000033354.1"/>
</dbReference>
<dbReference type="InterPro" id="IPR001314">
    <property type="entry name" value="Peptidase_S1A"/>
</dbReference>
<dbReference type="InterPro" id="IPR018114">
    <property type="entry name" value="TRYPSIN_HIS"/>
</dbReference>
<protein>
    <recommendedName>
        <fullName evidence="7">Peptidase S1 domain-containing protein</fullName>
    </recommendedName>
</protein>
<dbReference type="InterPro" id="IPR009003">
    <property type="entry name" value="Peptidase_S1_PA"/>
</dbReference>
<dbReference type="PANTHER" id="PTHR24252:SF7">
    <property type="entry name" value="HYALIN"/>
    <property type="match status" value="1"/>
</dbReference>
<reference evidence="9" key="1">
    <citation type="journal article" date="2011" name="Nature">
        <title>A high-resolution map of human evolutionary constraint using 29 mammals.</title>
        <authorList>
            <person name="Lindblad-Toh K."/>
            <person name="Garber M."/>
            <person name="Zuk O."/>
            <person name="Lin M.F."/>
            <person name="Parker B.J."/>
            <person name="Washietl S."/>
            <person name="Kheradpour P."/>
            <person name="Ernst J."/>
            <person name="Jordan G."/>
            <person name="Mauceli E."/>
            <person name="Ward L.D."/>
            <person name="Lowe C.B."/>
            <person name="Holloway A.K."/>
            <person name="Clamp M."/>
            <person name="Gnerre S."/>
            <person name="Alfoldi J."/>
            <person name="Beal K."/>
            <person name="Chang J."/>
            <person name="Clawson H."/>
            <person name="Cuff J."/>
            <person name="Di Palma F."/>
            <person name="Fitzgerald S."/>
            <person name="Flicek P."/>
            <person name="Guttman M."/>
            <person name="Hubisz M.J."/>
            <person name="Jaffe D.B."/>
            <person name="Jungreis I."/>
            <person name="Kent W.J."/>
            <person name="Kostka D."/>
            <person name="Lara M."/>
            <person name="Martins A.L."/>
            <person name="Massingham T."/>
            <person name="Moltke I."/>
            <person name="Raney B.J."/>
            <person name="Rasmussen M.D."/>
            <person name="Robinson J."/>
            <person name="Stark A."/>
            <person name="Vilella A.J."/>
            <person name="Wen J."/>
            <person name="Xie X."/>
            <person name="Zody M.C."/>
            <person name="Baldwin J."/>
            <person name="Bloom T."/>
            <person name="Chin C.W."/>
            <person name="Heiman D."/>
            <person name="Nicol R."/>
            <person name="Nusbaum C."/>
            <person name="Young S."/>
            <person name="Wilkinson J."/>
            <person name="Worley K.C."/>
            <person name="Kovar C.L."/>
            <person name="Muzny D.M."/>
            <person name="Gibbs R.A."/>
            <person name="Cree A."/>
            <person name="Dihn H.H."/>
            <person name="Fowler G."/>
            <person name="Jhangiani S."/>
            <person name="Joshi V."/>
            <person name="Lee S."/>
            <person name="Lewis L.R."/>
            <person name="Nazareth L.V."/>
            <person name="Okwuonu G."/>
            <person name="Santibanez J."/>
            <person name="Warren W.C."/>
            <person name="Mardis E.R."/>
            <person name="Weinstock G.M."/>
            <person name="Wilson R.K."/>
            <person name="Delehaunty K."/>
            <person name="Dooling D."/>
            <person name="Fronik C."/>
            <person name="Fulton L."/>
            <person name="Fulton B."/>
            <person name="Graves T."/>
            <person name="Minx P."/>
            <person name="Sodergren E."/>
            <person name="Birney E."/>
            <person name="Margulies E.H."/>
            <person name="Herrero J."/>
            <person name="Green E.D."/>
            <person name="Haussler D."/>
            <person name="Siepel A."/>
            <person name="Goldman N."/>
            <person name="Pollard K.S."/>
            <person name="Pedersen J.S."/>
            <person name="Lander E.S."/>
            <person name="Kellis M."/>
        </authorList>
    </citation>
    <scope>NUCLEOTIDE SEQUENCE [LARGE SCALE GENOMIC DNA]</scope>
    <source>
        <strain evidence="9">2N</strain>
    </source>
</reference>
<dbReference type="STRING" id="10141.ENSCPOP00000021718"/>